<protein>
    <submittedName>
        <fullName evidence="1">Uncharacterized protein</fullName>
    </submittedName>
</protein>
<organism evidence="1 2">
    <name type="scientific">Xylaria bambusicola</name>
    <dbReference type="NCBI Taxonomy" id="326684"/>
    <lineage>
        <taxon>Eukaryota</taxon>
        <taxon>Fungi</taxon>
        <taxon>Dikarya</taxon>
        <taxon>Ascomycota</taxon>
        <taxon>Pezizomycotina</taxon>
        <taxon>Sordariomycetes</taxon>
        <taxon>Xylariomycetidae</taxon>
        <taxon>Xylariales</taxon>
        <taxon>Xylariaceae</taxon>
        <taxon>Xylaria</taxon>
    </lineage>
</organism>
<evidence type="ECO:0000313" key="1">
    <source>
        <dbReference type="EMBL" id="KAK5635653.1"/>
    </source>
</evidence>
<evidence type="ECO:0000313" key="2">
    <source>
        <dbReference type="Proteomes" id="UP001305414"/>
    </source>
</evidence>
<comment type="caution">
    <text evidence="1">The sequence shown here is derived from an EMBL/GenBank/DDBJ whole genome shotgun (WGS) entry which is preliminary data.</text>
</comment>
<proteinExistence type="predicted"/>
<dbReference type="PANTHER" id="PTHR37542:SF3">
    <property type="entry name" value="PRION-INHIBITION AND PROPAGATION HELO DOMAIN-CONTAINING PROTEIN"/>
    <property type="match status" value="1"/>
</dbReference>
<dbReference type="AlphaFoldDB" id="A0AAN7UUS4"/>
<reference evidence="1 2" key="1">
    <citation type="submission" date="2023-10" db="EMBL/GenBank/DDBJ databases">
        <title>Draft genome sequence of Xylaria bambusicola isolate GMP-LS, the root and basal stem rot pathogen of sugarcane in Indonesia.</title>
        <authorList>
            <person name="Selvaraj P."/>
            <person name="Muralishankar V."/>
            <person name="Muruganantham S."/>
            <person name="Sp S."/>
            <person name="Haryani S."/>
            <person name="Lau K.J.X."/>
            <person name="Naqvi N.I."/>
        </authorList>
    </citation>
    <scope>NUCLEOTIDE SEQUENCE [LARGE SCALE GENOMIC DNA]</scope>
    <source>
        <strain evidence="1">GMP-LS</strain>
    </source>
</reference>
<dbReference type="Proteomes" id="UP001305414">
    <property type="component" value="Unassembled WGS sequence"/>
</dbReference>
<accession>A0AAN7UUS4</accession>
<dbReference type="EMBL" id="JAWHQM010000056">
    <property type="protein sequence ID" value="KAK5635653.1"/>
    <property type="molecule type" value="Genomic_DNA"/>
</dbReference>
<keyword evidence="2" id="KW-1185">Reference proteome</keyword>
<sequence>MPVAVELYSYESLKWDKDDIRLAAYRLAELVHLSSKTTRPESLCLMDSICLIERESSIAIVHRIPESANVTAGAVSLRNLLTRTVADFRPPDLDKRLRLAQQLASSVYSFGLVRWYHKDFNCHNIVFFSQQFVTAKGEV</sequence>
<gene>
    <name evidence="1" type="ORF">RRF57_011365</name>
</gene>
<dbReference type="PANTHER" id="PTHR37542">
    <property type="entry name" value="HELO DOMAIN-CONTAINING PROTEIN-RELATED"/>
    <property type="match status" value="1"/>
</dbReference>
<name>A0AAN7UUS4_9PEZI</name>